<organism evidence="3 4">
    <name type="scientific">Marinactinospora thermotolerans DSM 45154</name>
    <dbReference type="NCBI Taxonomy" id="1122192"/>
    <lineage>
        <taxon>Bacteria</taxon>
        <taxon>Bacillati</taxon>
        <taxon>Actinomycetota</taxon>
        <taxon>Actinomycetes</taxon>
        <taxon>Streptosporangiales</taxon>
        <taxon>Nocardiopsidaceae</taxon>
        <taxon>Marinactinospora</taxon>
    </lineage>
</organism>
<evidence type="ECO:0000313" key="4">
    <source>
        <dbReference type="Proteomes" id="UP000190637"/>
    </source>
</evidence>
<feature type="domain" description="Dienelactone hydrolase" evidence="2">
    <location>
        <begin position="249"/>
        <end position="387"/>
    </location>
</feature>
<evidence type="ECO:0000313" key="3">
    <source>
        <dbReference type="EMBL" id="SKA24262.1"/>
    </source>
</evidence>
<protein>
    <submittedName>
        <fullName evidence="3">Putative phosphoribosyl transferase</fullName>
    </submittedName>
</protein>
<dbReference type="Pfam" id="PF00156">
    <property type="entry name" value="Pribosyltran"/>
    <property type="match status" value="1"/>
</dbReference>
<proteinExistence type="predicted"/>
<dbReference type="SUPFAM" id="SSF53271">
    <property type="entry name" value="PRTase-like"/>
    <property type="match status" value="1"/>
</dbReference>
<sequence length="434" mass="46656">MSPLPVSLPFADRAEAGRRLAERVRAFAVTDPIVVALPRGGVPVGAELARRLRAPLDVLVVRKIGLPGHAELGVGALAEDGHVCFDDSMLARLGVSRERLAETVAAERAELARRLEVYRGTRSAPRLAGRDVIVVDDGVATGGTARAALRMVRRARPARLVLAVPVASGTAVEALRPEVDQLVVLTAPANFRAVGEWYRDFRQLSDEHVTTLLAELRDQSAENDSERAVRIRAGEEHLDGDLAVPSVVHGTVVFALGHGRHDPRHRTVAAALRRAGYATLLLDLLTSQEWRREEETGASGVDTRRLGERLAAAVRWLRRSTDAADRPVGLVGSGSGAAAALVAAAELPDDVGAVLARDGRIDMAEDALTRVRVPVLALVEGEDSFVREIAEWAMGRLAGPRELRVVAGAEQLLSGPEDWQRAADSAVEWFGRHL</sequence>
<dbReference type="EMBL" id="FUWS01000008">
    <property type="protein sequence ID" value="SKA24262.1"/>
    <property type="molecule type" value="Genomic_DNA"/>
</dbReference>
<dbReference type="Gene3D" id="3.40.50.2020">
    <property type="match status" value="1"/>
</dbReference>
<dbReference type="SUPFAM" id="SSF53474">
    <property type="entry name" value="alpha/beta-Hydrolases"/>
    <property type="match status" value="1"/>
</dbReference>
<dbReference type="GO" id="GO:0016787">
    <property type="term" value="F:hydrolase activity"/>
    <property type="evidence" value="ECO:0007669"/>
    <property type="project" value="InterPro"/>
</dbReference>
<dbReference type="Pfam" id="PF01738">
    <property type="entry name" value="DLH"/>
    <property type="match status" value="1"/>
</dbReference>
<evidence type="ECO:0000259" key="2">
    <source>
        <dbReference type="Pfam" id="PF01738"/>
    </source>
</evidence>
<keyword evidence="3" id="KW-0808">Transferase</keyword>
<dbReference type="InterPro" id="IPR029057">
    <property type="entry name" value="PRTase-like"/>
</dbReference>
<gene>
    <name evidence="3" type="ORF">SAMN02745673_03296</name>
</gene>
<feature type="domain" description="Phosphoribosyltransferase" evidence="1">
    <location>
        <begin position="18"/>
        <end position="171"/>
    </location>
</feature>
<accession>A0A1T4S7U1</accession>
<dbReference type="InterPro" id="IPR000836">
    <property type="entry name" value="PRTase_dom"/>
</dbReference>
<keyword evidence="4" id="KW-1185">Reference proteome</keyword>
<evidence type="ECO:0000259" key="1">
    <source>
        <dbReference type="Pfam" id="PF00156"/>
    </source>
</evidence>
<dbReference type="OrthoDB" id="9810066at2"/>
<dbReference type="RefSeq" id="WP_078762564.1">
    <property type="nucleotide sequence ID" value="NZ_FUWS01000008.1"/>
</dbReference>
<name>A0A1T4S7U1_9ACTN</name>
<dbReference type="Gene3D" id="3.40.50.1820">
    <property type="entry name" value="alpha/beta hydrolase"/>
    <property type="match status" value="1"/>
</dbReference>
<reference evidence="3 4" key="1">
    <citation type="submission" date="2017-02" db="EMBL/GenBank/DDBJ databases">
        <authorList>
            <person name="Peterson S.W."/>
        </authorList>
    </citation>
    <scope>NUCLEOTIDE SEQUENCE [LARGE SCALE GENOMIC DNA]</scope>
    <source>
        <strain evidence="3 4">DSM 45154</strain>
    </source>
</reference>
<dbReference type="CDD" id="cd06223">
    <property type="entry name" value="PRTases_typeI"/>
    <property type="match status" value="1"/>
</dbReference>
<dbReference type="Proteomes" id="UP000190637">
    <property type="component" value="Unassembled WGS sequence"/>
</dbReference>
<dbReference type="InterPro" id="IPR029058">
    <property type="entry name" value="AB_hydrolase_fold"/>
</dbReference>
<dbReference type="GO" id="GO:0016740">
    <property type="term" value="F:transferase activity"/>
    <property type="evidence" value="ECO:0007669"/>
    <property type="project" value="UniProtKB-KW"/>
</dbReference>
<dbReference type="InterPro" id="IPR002925">
    <property type="entry name" value="Dienelactn_hydro"/>
</dbReference>
<dbReference type="Gene3D" id="3.30.1310.20">
    <property type="entry name" value="PRTase-like"/>
    <property type="match status" value="1"/>
</dbReference>
<dbReference type="AlphaFoldDB" id="A0A1T4S7U1"/>